<dbReference type="GO" id="GO:0008168">
    <property type="term" value="F:methyltransferase activity"/>
    <property type="evidence" value="ECO:0007669"/>
    <property type="project" value="UniProtKB-KW"/>
</dbReference>
<gene>
    <name evidence="4" type="ORF">ACFP3V_15980</name>
</gene>
<keyword evidence="2" id="KW-0812">Transmembrane</keyword>
<dbReference type="InterPro" id="IPR013216">
    <property type="entry name" value="Methyltransf_11"/>
</dbReference>
<evidence type="ECO:0000256" key="1">
    <source>
        <dbReference type="SAM" id="MobiDB-lite"/>
    </source>
</evidence>
<organism evidence="4 5">
    <name type="scientific">Streptacidiphilus monticola</name>
    <dbReference type="NCBI Taxonomy" id="2161674"/>
    <lineage>
        <taxon>Bacteria</taxon>
        <taxon>Bacillati</taxon>
        <taxon>Actinomycetota</taxon>
        <taxon>Actinomycetes</taxon>
        <taxon>Kitasatosporales</taxon>
        <taxon>Streptomycetaceae</taxon>
        <taxon>Streptacidiphilus</taxon>
    </lineage>
</organism>
<reference evidence="5" key="1">
    <citation type="journal article" date="2019" name="Int. J. Syst. Evol. Microbiol.">
        <title>The Global Catalogue of Microorganisms (GCM) 10K type strain sequencing project: providing services to taxonomists for standard genome sequencing and annotation.</title>
        <authorList>
            <consortium name="The Broad Institute Genomics Platform"/>
            <consortium name="The Broad Institute Genome Sequencing Center for Infectious Disease"/>
            <person name="Wu L."/>
            <person name="Ma J."/>
        </authorList>
    </citation>
    <scope>NUCLEOTIDE SEQUENCE [LARGE SCALE GENOMIC DNA]</scope>
    <source>
        <strain evidence="5">JCM 4816</strain>
    </source>
</reference>
<keyword evidence="2" id="KW-1133">Transmembrane helix</keyword>
<dbReference type="SUPFAM" id="SSF53335">
    <property type="entry name" value="S-adenosyl-L-methionine-dependent methyltransferases"/>
    <property type="match status" value="1"/>
</dbReference>
<sequence>MPNEHHDHPLRQPCYGVDAPAFPALTGAVGAACCLAAARWRPAWRGRAAVAAVGSAVLASTGVYLHTTLHGKLSIWERELDRIELQGDERLLDLGCGRGAVLIQAARRLPRGQAHGVDLWSGKDQSGNNPEATRDNAAAGGVADRVELHTADMTALPFEDGSFDVVTSALAIHNIPTRGARHRAVDEAMRVLRPGGLLVVADFWWAVKEYAAHLDRARPGHPDSGAGRQPTTVRPLGPGYWYGGPWFAVSLLRAVKESPTAAA</sequence>
<comment type="caution">
    <text evidence="4">The sequence shown here is derived from an EMBL/GenBank/DDBJ whole genome shotgun (WGS) entry which is preliminary data.</text>
</comment>
<protein>
    <submittedName>
        <fullName evidence="4">Class I SAM-dependent methyltransferase</fullName>
        <ecNumber evidence="4">2.1.1.-</ecNumber>
    </submittedName>
</protein>
<dbReference type="Proteomes" id="UP001596174">
    <property type="component" value="Unassembled WGS sequence"/>
</dbReference>
<dbReference type="PANTHER" id="PTHR45277:SF1">
    <property type="entry name" value="EXPRESSED PROTEIN"/>
    <property type="match status" value="1"/>
</dbReference>
<name>A0ABW1G693_9ACTN</name>
<dbReference type="InterPro" id="IPR029063">
    <property type="entry name" value="SAM-dependent_MTases_sf"/>
</dbReference>
<keyword evidence="2" id="KW-0472">Membrane</keyword>
<evidence type="ECO:0000259" key="3">
    <source>
        <dbReference type="Pfam" id="PF08241"/>
    </source>
</evidence>
<keyword evidence="4" id="KW-0808">Transferase</keyword>
<dbReference type="Gene3D" id="3.40.50.150">
    <property type="entry name" value="Vaccinia Virus protein VP39"/>
    <property type="match status" value="1"/>
</dbReference>
<dbReference type="Pfam" id="PF08241">
    <property type="entry name" value="Methyltransf_11"/>
    <property type="match status" value="1"/>
</dbReference>
<dbReference type="CDD" id="cd02440">
    <property type="entry name" value="AdoMet_MTases"/>
    <property type="match status" value="1"/>
</dbReference>
<feature type="region of interest" description="Disordered" evidence="1">
    <location>
        <begin position="117"/>
        <end position="136"/>
    </location>
</feature>
<dbReference type="EMBL" id="JBHSQJ010000064">
    <property type="protein sequence ID" value="MFC5908706.1"/>
    <property type="molecule type" value="Genomic_DNA"/>
</dbReference>
<dbReference type="PANTHER" id="PTHR45277">
    <property type="entry name" value="EXPRESSED PROTEIN"/>
    <property type="match status" value="1"/>
</dbReference>
<evidence type="ECO:0000256" key="2">
    <source>
        <dbReference type="SAM" id="Phobius"/>
    </source>
</evidence>
<keyword evidence="5" id="KW-1185">Reference proteome</keyword>
<dbReference type="RefSeq" id="WP_380583835.1">
    <property type="nucleotide sequence ID" value="NZ_JBHSQJ010000064.1"/>
</dbReference>
<dbReference type="EC" id="2.1.1.-" evidence="4"/>
<accession>A0ABW1G693</accession>
<feature type="domain" description="Methyltransferase type 11" evidence="3">
    <location>
        <begin position="92"/>
        <end position="200"/>
    </location>
</feature>
<evidence type="ECO:0000313" key="5">
    <source>
        <dbReference type="Proteomes" id="UP001596174"/>
    </source>
</evidence>
<keyword evidence="4" id="KW-0489">Methyltransferase</keyword>
<feature type="transmembrane region" description="Helical" evidence="2">
    <location>
        <begin position="20"/>
        <end position="38"/>
    </location>
</feature>
<proteinExistence type="predicted"/>
<evidence type="ECO:0000313" key="4">
    <source>
        <dbReference type="EMBL" id="MFC5908706.1"/>
    </source>
</evidence>
<dbReference type="GO" id="GO:0032259">
    <property type="term" value="P:methylation"/>
    <property type="evidence" value="ECO:0007669"/>
    <property type="project" value="UniProtKB-KW"/>
</dbReference>